<reference evidence="8 9" key="1">
    <citation type="submission" date="2014-02" db="EMBL/GenBank/DDBJ databases">
        <title>The genome sequence of Colletotrichum fioriniae PJ7.</title>
        <authorList>
            <person name="Baroncelli R."/>
            <person name="Thon M.R."/>
        </authorList>
    </citation>
    <scope>NUCLEOTIDE SEQUENCE [LARGE SCALE GENOMIC DNA]</scope>
    <source>
        <strain evidence="8 9">PJ7</strain>
    </source>
</reference>
<gene>
    <name evidence="8" type="ORF">CFIO01_05382</name>
</gene>
<dbReference type="PRINTS" id="PR00385">
    <property type="entry name" value="P450"/>
</dbReference>
<organism evidence="8 9">
    <name type="scientific">Colletotrichum fioriniae PJ7</name>
    <dbReference type="NCBI Taxonomy" id="1445577"/>
    <lineage>
        <taxon>Eukaryota</taxon>
        <taxon>Fungi</taxon>
        <taxon>Dikarya</taxon>
        <taxon>Ascomycota</taxon>
        <taxon>Pezizomycotina</taxon>
        <taxon>Sordariomycetes</taxon>
        <taxon>Hypocreomycetidae</taxon>
        <taxon>Glomerellales</taxon>
        <taxon>Glomerellaceae</taxon>
        <taxon>Colletotrichum</taxon>
        <taxon>Colletotrichum acutatum species complex</taxon>
    </lineage>
</organism>
<proteinExistence type="inferred from homology"/>
<dbReference type="PANTHER" id="PTHR24305:SF232">
    <property type="entry name" value="P450, PUTATIVE (EUROFUNG)-RELATED"/>
    <property type="match status" value="1"/>
</dbReference>
<dbReference type="GO" id="GO:0004497">
    <property type="term" value="F:monooxygenase activity"/>
    <property type="evidence" value="ECO:0007669"/>
    <property type="project" value="InterPro"/>
</dbReference>
<dbReference type="eggNOG" id="KOG0158">
    <property type="taxonomic scope" value="Eukaryota"/>
</dbReference>
<evidence type="ECO:0000256" key="4">
    <source>
        <dbReference type="ARBA" id="ARBA00022723"/>
    </source>
</evidence>
<dbReference type="InterPro" id="IPR001128">
    <property type="entry name" value="Cyt_P450"/>
</dbReference>
<keyword evidence="9" id="KW-1185">Reference proteome</keyword>
<feature type="transmembrane region" description="Helical" evidence="7">
    <location>
        <begin position="20"/>
        <end position="41"/>
    </location>
</feature>
<name>A0A010QHU7_9PEZI</name>
<dbReference type="EMBL" id="JARH01000859">
    <property type="protein sequence ID" value="EXF76300.1"/>
    <property type="molecule type" value="Genomic_DNA"/>
</dbReference>
<dbReference type="InterPro" id="IPR050121">
    <property type="entry name" value="Cytochrome_P450_monoxygenase"/>
</dbReference>
<dbReference type="SUPFAM" id="SSF48264">
    <property type="entry name" value="Cytochrome P450"/>
    <property type="match status" value="1"/>
</dbReference>
<dbReference type="PANTHER" id="PTHR24305">
    <property type="entry name" value="CYTOCHROME P450"/>
    <property type="match status" value="1"/>
</dbReference>
<evidence type="ECO:0000256" key="6">
    <source>
        <dbReference type="PIRSR" id="PIRSR602401-1"/>
    </source>
</evidence>
<dbReference type="InterPro" id="IPR036396">
    <property type="entry name" value="Cyt_P450_sf"/>
</dbReference>
<protein>
    <submittedName>
        <fullName evidence="8">Cytochrome P450</fullName>
    </submittedName>
</protein>
<dbReference type="InterPro" id="IPR002401">
    <property type="entry name" value="Cyt_P450_E_grp-I"/>
</dbReference>
<evidence type="ECO:0000256" key="3">
    <source>
        <dbReference type="ARBA" id="ARBA00022617"/>
    </source>
</evidence>
<dbReference type="Gene3D" id="1.10.630.10">
    <property type="entry name" value="Cytochrome P450"/>
    <property type="match status" value="1"/>
</dbReference>
<dbReference type="OrthoDB" id="1470350at2759"/>
<evidence type="ECO:0000256" key="2">
    <source>
        <dbReference type="ARBA" id="ARBA00010617"/>
    </source>
</evidence>
<dbReference type="HOGENOM" id="CLU_025001_1_0_1"/>
<sequence length="594" mass="66257">MLGGVLPSQSLGEETPTEFAILSPTHAIFFVAVGLLLYFLYRQALPKPIPGIPYNEAATKSILGDVASLQEGIARTGAFQIWLHEQAAKHNSPLFQIFIRPFGKPMLILSDFREAQDVLLRRGKEFDRASIVGDMISGAVPNHHIIMKTNSEWKHHRRLLQDLMSPQFLNENAAPILYSGILQLIQLWNDKTRIADGRPFQADSDIYYSILDATTAFSFGAGAKSAIRPTVDLVKGLNADDIRRLRGSAPAGGEQPLHFPTAKIDESLRASLDVADAIEQLQGSPIPRLKWKLSVERQPAVRRAIQIKNAFLREEISKALDRTQNSKESKEHSSAVELMVSREKKLADNDGRKPDFFSAMMMDEIYGLMIAGHDTTSTTLGWGVKLLGDNIDAQSKLREVLKSAFPDAVAENRNPEIKEITGTKVPYLDAVVEEIIRHGSAAVLLDREAICDTELFGHRIPKGTIILSPARGQSILKPSIPVDESRRSKSSQNAKARAWDDADITQFKPERWFVDPNDSSPEFDQQAGPQLAFGFGTRGCYGRRLAYLEMRIIVTMIVWNFQLLPCPKELSSYAPKEGFTYKPKDCYVRLQALH</sequence>
<dbReference type="Pfam" id="PF00067">
    <property type="entry name" value="p450"/>
    <property type="match status" value="2"/>
</dbReference>
<dbReference type="GO" id="GO:0020037">
    <property type="term" value="F:heme binding"/>
    <property type="evidence" value="ECO:0007669"/>
    <property type="project" value="InterPro"/>
</dbReference>
<dbReference type="Proteomes" id="UP000020467">
    <property type="component" value="Unassembled WGS sequence"/>
</dbReference>
<evidence type="ECO:0000313" key="8">
    <source>
        <dbReference type="EMBL" id="EXF76300.1"/>
    </source>
</evidence>
<keyword evidence="7" id="KW-0812">Transmembrane</keyword>
<evidence type="ECO:0000256" key="5">
    <source>
        <dbReference type="ARBA" id="ARBA00023004"/>
    </source>
</evidence>
<keyword evidence="7" id="KW-1133">Transmembrane helix</keyword>
<keyword evidence="7" id="KW-0472">Membrane</keyword>
<comment type="cofactor">
    <cofactor evidence="1 6">
        <name>heme</name>
        <dbReference type="ChEBI" id="CHEBI:30413"/>
    </cofactor>
</comment>
<evidence type="ECO:0000256" key="1">
    <source>
        <dbReference type="ARBA" id="ARBA00001971"/>
    </source>
</evidence>
<accession>A0A010QHU7</accession>
<keyword evidence="5 6" id="KW-0408">Iron</keyword>
<dbReference type="PRINTS" id="PR00463">
    <property type="entry name" value="EP450I"/>
</dbReference>
<comment type="caution">
    <text evidence="8">The sequence shown here is derived from an EMBL/GenBank/DDBJ whole genome shotgun (WGS) entry which is preliminary data.</text>
</comment>
<dbReference type="AlphaFoldDB" id="A0A010QHU7"/>
<feature type="binding site" description="axial binding residue" evidence="6">
    <location>
        <position position="540"/>
    </location>
    <ligand>
        <name>heme</name>
        <dbReference type="ChEBI" id="CHEBI:30413"/>
    </ligand>
    <ligandPart>
        <name>Fe</name>
        <dbReference type="ChEBI" id="CHEBI:18248"/>
    </ligandPart>
</feature>
<dbReference type="KEGG" id="cfj:CFIO01_05382"/>
<keyword evidence="3 6" id="KW-0349">Heme</keyword>
<dbReference type="GO" id="GO:0005506">
    <property type="term" value="F:iron ion binding"/>
    <property type="evidence" value="ECO:0007669"/>
    <property type="project" value="InterPro"/>
</dbReference>
<dbReference type="GO" id="GO:0016705">
    <property type="term" value="F:oxidoreductase activity, acting on paired donors, with incorporation or reduction of molecular oxygen"/>
    <property type="evidence" value="ECO:0007669"/>
    <property type="project" value="InterPro"/>
</dbReference>
<keyword evidence="4 6" id="KW-0479">Metal-binding</keyword>
<comment type="similarity">
    <text evidence="2">Belongs to the cytochrome P450 family.</text>
</comment>
<evidence type="ECO:0000313" key="9">
    <source>
        <dbReference type="Proteomes" id="UP000020467"/>
    </source>
</evidence>
<evidence type="ECO:0000256" key="7">
    <source>
        <dbReference type="SAM" id="Phobius"/>
    </source>
</evidence>